<name>A0ABM9W029_9FIRM</name>
<proteinExistence type="predicted"/>
<comment type="caution">
    <text evidence="1">The sequence shown here is derived from an EMBL/GenBank/DDBJ whole genome shotgun (WGS) entry which is preliminary data.</text>
</comment>
<dbReference type="Proteomes" id="UP000245702">
    <property type="component" value="Unassembled WGS sequence"/>
</dbReference>
<accession>A0ABM9W029</accession>
<evidence type="ECO:0000313" key="1">
    <source>
        <dbReference type="EMBL" id="CVK18503.1"/>
    </source>
</evidence>
<sequence length="129" mass="15235">MTPSEIRKLTDDFASVVRTLPAALKSLEEEYSLSDKAICDIRHYAEFNKTTRTEDRKLIRLLREWSRRRRNADDAIRIIKPLSELVAKNNPFFNELDRVRGEMKKRSNYVESERHYNPRVLHDLFGGAK</sequence>
<organism evidence="1 2">
    <name type="scientific">Sporomusa sphaeroides DSM 2875</name>
    <dbReference type="NCBI Taxonomy" id="1337886"/>
    <lineage>
        <taxon>Bacteria</taxon>
        <taxon>Bacillati</taxon>
        <taxon>Bacillota</taxon>
        <taxon>Negativicutes</taxon>
        <taxon>Selenomonadales</taxon>
        <taxon>Sporomusaceae</taxon>
        <taxon>Sporomusa</taxon>
    </lineage>
</organism>
<gene>
    <name evidence="1" type="ORF">SSPH_01141</name>
</gene>
<dbReference type="EMBL" id="FCOW01000004">
    <property type="protein sequence ID" value="CVK18503.1"/>
    <property type="molecule type" value="Genomic_DNA"/>
</dbReference>
<dbReference type="RefSeq" id="WP_075756422.1">
    <property type="nucleotide sequence ID" value="NZ_CP146991.1"/>
</dbReference>
<evidence type="ECO:0008006" key="3">
    <source>
        <dbReference type="Google" id="ProtNLM"/>
    </source>
</evidence>
<keyword evidence="2" id="KW-1185">Reference proteome</keyword>
<reference evidence="1 2" key="1">
    <citation type="submission" date="2016-01" db="EMBL/GenBank/DDBJ databases">
        <authorList>
            <person name="Brown R."/>
        </authorList>
    </citation>
    <scope>NUCLEOTIDE SEQUENCE [LARGE SCALE GENOMIC DNA]</scope>
    <source>
        <strain evidence="1">Sporomusa sphaeroides DSM 2875</strain>
    </source>
</reference>
<protein>
    <recommendedName>
        <fullName evidence="3">Death domain-containing protein</fullName>
    </recommendedName>
</protein>
<evidence type="ECO:0000313" key="2">
    <source>
        <dbReference type="Proteomes" id="UP000245702"/>
    </source>
</evidence>